<evidence type="ECO:0000259" key="1">
    <source>
        <dbReference type="SMART" id="SM00587"/>
    </source>
</evidence>
<reference evidence="2" key="1">
    <citation type="submission" date="2022-03" db="EMBL/GenBank/DDBJ databases">
        <authorList>
            <person name="Martin H S."/>
        </authorList>
    </citation>
    <scope>NUCLEOTIDE SEQUENCE</scope>
</reference>
<dbReference type="SUPFAM" id="SSF56112">
    <property type="entry name" value="Protein kinase-like (PK-like)"/>
    <property type="match status" value="1"/>
</dbReference>
<dbReference type="SMART" id="SM00587">
    <property type="entry name" value="CHK"/>
    <property type="match status" value="1"/>
</dbReference>
<name>A0ABN8IMS4_9NEOP</name>
<keyword evidence="3" id="KW-1185">Reference proteome</keyword>
<feature type="domain" description="CHK kinase-like" evidence="1">
    <location>
        <begin position="131"/>
        <end position="326"/>
    </location>
</feature>
<dbReference type="InterPro" id="IPR015897">
    <property type="entry name" value="CHK_kinase-like"/>
</dbReference>
<dbReference type="InterPro" id="IPR004119">
    <property type="entry name" value="EcKL"/>
</dbReference>
<dbReference type="EMBL" id="OW152837">
    <property type="protein sequence ID" value="CAH2058378.1"/>
    <property type="molecule type" value="Genomic_DNA"/>
</dbReference>
<dbReference type="PANTHER" id="PTHR11012:SF30">
    <property type="entry name" value="PROTEIN KINASE-LIKE DOMAIN-CONTAINING"/>
    <property type="match status" value="1"/>
</dbReference>
<evidence type="ECO:0000313" key="2">
    <source>
        <dbReference type="EMBL" id="CAH2058378.1"/>
    </source>
</evidence>
<dbReference type="InterPro" id="IPR011009">
    <property type="entry name" value="Kinase-like_dom_sf"/>
</dbReference>
<accession>A0ABN8IMS4</accession>
<dbReference type="Pfam" id="PF02958">
    <property type="entry name" value="EcKL"/>
    <property type="match status" value="1"/>
</dbReference>
<organism evidence="2 3">
    <name type="scientific">Iphiclides podalirius</name>
    <name type="common">scarce swallowtail</name>
    <dbReference type="NCBI Taxonomy" id="110791"/>
    <lineage>
        <taxon>Eukaryota</taxon>
        <taxon>Metazoa</taxon>
        <taxon>Ecdysozoa</taxon>
        <taxon>Arthropoda</taxon>
        <taxon>Hexapoda</taxon>
        <taxon>Insecta</taxon>
        <taxon>Pterygota</taxon>
        <taxon>Neoptera</taxon>
        <taxon>Endopterygota</taxon>
        <taxon>Lepidoptera</taxon>
        <taxon>Glossata</taxon>
        <taxon>Ditrysia</taxon>
        <taxon>Papilionoidea</taxon>
        <taxon>Papilionidae</taxon>
        <taxon>Papilioninae</taxon>
        <taxon>Iphiclides</taxon>
    </lineage>
</organism>
<dbReference type="PANTHER" id="PTHR11012">
    <property type="entry name" value="PROTEIN KINASE-LIKE DOMAIN-CONTAINING"/>
    <property type="match status" value="1"/>
</dbReference>
<evidence type="ECO:0000313" key="3">
    <source>
        <dbReference type="Proteomes" id="UP000837857"/>
    </source>
</evidence>
<feature type="non-terminal residue" evidence="2">
    <location>
        <position position="415"/>
    </location>
</feature>
<dbReference type="Proteomes" id="UP000837857">
    <property type="component" value="Chromosome 25"/>
</dbReference>
<protein>
    <recommendedName>
        <fullName evidence="1">CHK kinase-like domain-containing protein</fullName>
    </recommendedName>
</protein>
<sequence>MSLDVNLSEPDEFNCVELHSCIDNVARMKNIDDFAYHVEFACGKSENFVANVFRVTITDANDSEHKVSVIVKTLVNTTRQELFQELHKREVRAYADVIPKFQSVQMKLAAEDRLALPVCILSYTQKGNEVLILEDLLLDGYEYDTKLFKLKNMDSRQVGTILSELAKFHALSVVLERADEENFSTLKDEFEDVLFQESFLNKSKLRDCYSESYEASVNLVIDLDAKNKLLNARTKMLDLLRNFTRPRKFNVLCHGDCWVNNFMFKRRGNLMDTKICFLDFQAMRYSSPATDIIYFLYLCTDSVFRSKYMEDVLHVYYDSFESFLKLFEIDSNTIYSRDLFLDDIKEIMPFGFLIALVELRIVTATNEDKNIDETSLDSESSSCALDDKMFLGIRVNDAVSESIENGVLNRICDLL</sequence>
<proteinExistence type="predicted"/>
<gene>
    <name evidence="2" type="ORF">IPOD504_LOCUS10564</name>
</gene>
<dbReference type="Gene3D" id="3.90.1200.10">
    <property type="match status" value="1"/>
</dbReference>